<feature type="compositionally biased region" description="Basic and acidic residues" evidence="1">
    <location>
        <begin position="94"/>
        <end position="104"/>
    </location>
</feature>
<gene>
    <name evidence="2" type="ORF">C1H46_029120</name>
</gene>
<evidence type="ECO:0000256" key="1">
    <source>
        <dbReference type="SAM" id="MobiDB-lite"/>
    </source>
</evidence>
<comment type="caution">
    <text evidence="2">The sequence shown here is derived from an EMBL/GenBank/DDBJ whole genome shotgun (WGS) entry which is preliminary data.</text>
</comment>
<feature type="region of interest" description="Disordered" evidence="1">
    <location>
        <begin position="84"/>
        <end position="104"/>
    </location>
</feature>
<accession>A0A540LFS8</accession>
<feature type="compositionally biased region" description="Low complexity" evidence="1">
    <location>
        <begin position="84"/>
        <end position="93"/>
    </location>
</feature>
<dbReference type="Proteomes" id="UP000315295">
    <property type="component" value="Unassembled WGS sequence"/>
</dbReference>
<dbReference type="AlphaFoldDB" id="A0A540LFS8"/>
<dbReference type="EMBL" id="VIEB01000602">
    <property type="protein sequence ID" value="TQD85321.1"/>
    <property type="molecule type" value="Genomic_DNA"/>
</dbReference>
<protein>
    <submittedName>
        <fullName evidence="2">Uncharacterized protein</fullName>
    </submittedName>
</protein>
<reference evidence="2 3" key="1">
    <citation type="journal article" date="2019" name="G3 (Bethesda)">
        <title>Sequencing of a Wild Apple (Malus baccata) Genome Unravels the Differences Between Cultivated and Wild Apple Species Regarding Disease Resistance and Cold Tolerance.</title>
        <authorList>
            <person name="Chen X."/>
        </authorList>
    </citation>
    <scope>NUCLEOTIDE SEQUENCE [LARGE SCALE GENOMIC DNA]</scope>
    <source>
        <strain evidence="3">cv. Shandingzi</strain>
        <tissue evidence="2">Leaves</tissue>
    </source>
</reference>
<organism evidence="2 3">
    <name type="scientific">Malus baccata</name>
    <name type="common">Siberian crab apple</name>
    <name type="synonym">Pyrus baccata</name>
    <dbReference type="NCBI Taxonomy" id="106549"/>
    <lineage>
        <taxon>Eukaryota</taxon>
        <taxon>Viridiplantae</taxon>
        <taxon>Streptophyta</taxon>
        <taxon>Embryophyta</taxon>
        <taxon>Tracheophyta</taxon>
        <taxon>Spermatophyta</taxon>
        <taxon>Magnoliopsida</taxon>
        <taxon>eudicotyledons</taxon>
        <taxon>Gunneridae</taxon>
        <taxon>Pentapetalae</taxon>
        <taxon>rosids</taxon>
        <taxon>fabids</taxon>
        <taxon>Rosales</taxon>
        <taxon>Rosaceae</taxon>
        <taxon>Amygdaloideae</taxon>
        <taxon>Maleae</taxon>
        <taxon>Malus</taxon>
    </lineage>
</organism>
<keyword evidence="3" id="KW-1185">Reference proteome</keyword>
<evidence type="ECO:0000313" key="3">
    <source>
        <dbReference type="Proteomes" id="UP000315295"/>
    </source>
</evidence>
<sequence length="245" mass="26772">MADHTSSERWIEIVRGRSGDLSAIAADPRFHESGRGGTVRKKHGGPSGPVDPARTTQTGCACAVDDRGSQRHPDCNIESSLILIPKSSPPDLSSGKKEPTGLRLDDKREEITLTKPKQATLIEAFYLQITSNNLIKVPGGIMRIHYRIGVAQQDREIWRGARGLAEGGLGASRLGYQDGVWVGLAVGHMGEGGDALRTHEAAQTLRMKKEGNMDYIYARRAPQQTCESSCTTSLRNVFQNPLDRR</sequence>
<feature type="region of interest" description="Disordered" evidence="1">
    <location>
        <begin position="29"/>
        <end position="56"/>
    </location>
</feature>
<name>A0A540LFS8_MALBA</name>
<evidence type="ECO:0000313" key="2">
    <source>
        <dbReference type="EMBL" id="TQD85321.1"/>
    </source>
</evidence>
<proteinExistence type="predicted"/>